<dbReference type="AlphaFoldDB" id="A0A371HE07"/>
<dbReference type="STRING" id="157652.A0A371HE07"/>
<sequence length="63" mass="6901">MEIHICVTLFVNFIQNPSHVVLGETCGSENKCDAGLYCSTCPANGNTRSRCTRTQPRNPTSKV</sequence>
<proteinExistence type="predicted"/>
<dbReference type="Proteomes" id="UP000257109">
    <property type="component" value="Unassembled WGS sequence"/>
</dbReference>
<organism evidence="1 2">
    <name type="scientific">Mucuna pruriens</name>
    <name type="common">Velvet bean</name>
    <name type="synonym">Dolichos pruriens</name>
    <dbReference type="NCBI Taxonomy" id="157652"/>
    <lineage>
        <taxon>Eukaryota</taxon>
        <taxon>Viridiplantae</taxon>
        <taxon>Streptophyta</taxon>
        <taxon>Embryophyta</taxon>
        <taxon>Tracheophyta</taxon>
        <taxon>Spermatophyta</taxon>
        <taxon>Magnoliopsida</taxon>
        <taxon>eudicotyledons</taxon>
        <taxon>Gunneridae</taxon>
        <taxon>Pentapetalae</taxon>
        <taxon>rosids</taxon>
        <taxon>fabids</taxon>
        <taxon>Fabales</taxon>
        <taxon>Fabaceae</taxon>
        <taxon>Papilionoideae</taxon>
        <taxon>50 kb inversion clade</taxon>
        <taxon>NPAAA clade</taxon>
        <taxon>indigoferoid/millettioid clade</taxon>
        <taxon>Phaseoleae</taxon>
        <taxon>Mucuna</taxon>
    </lineage>
</organism>
<feature type="non-terminal residue" evidence="1">
    <location>
        <position position="1"/>
    </location>
</feature>
<evidence type="ECO:0000313" key="1">
    <source>
        <dbReference type="EMBL" id="RDY01018.1"/>
    </source>
</evidence>
<dbReference type="OrthoDB" id="1714518at2759"/>
<name>A0A371HE07_MUCPR</name>
<keyword evidence="2" id="KW-1185">Reference proteome</keyword>
<dbReference type="EMBL" id="QJKJ01002855">
    <property type="protein sequence ID" value="RDY01018.1"/>
    <property type="molecule type" value="Genomic_DNA"/>
</dbReference>
<gene>
    <name evidence="1" type="ORF">CR513_15708</name>
</gene>
<comment type="caution">
    <text evidence="1">The sequence shown here is derived from an EMBL/GenBank/DDBJ whole genome shotgun (WGS) entry which is preliminary data.</text>
</comment>
<evidence type="ECO:0000313" key="2">
    <source>
        <dbReference type="Proteomes" id="UP000257109"/>
    </source>
</evidence>
<protein>
    <submittedName>
        <fullName evidence="1">Uncharacterized protein</fullName>
    </submittedName>
</protein>
<accession>A0A371HE07</accession>
<reference evidence="1" key="1">
    <citation type="submission" date="2018-05" db="EMBL/GenBank/DDBJ databases">
        <title>Draft genome of Mucuna pruriens seed.</title>
        <authorList>
            <person name="Nnadi N.E."/>
            <person name="Vos R."/>
            <person name="Hasami M.H."/>
            <person name="Devisetty U.K."/>
            <person name="Aguiy J.C."/>
        </authorList>
    </citation>
    <scope>NUCLEOTIDE SEQUENCE [LARGE SCALE GENOMIC DNA]</scope>
    <source>
        <strain evidence="1">JCA_2017</strain>
    </source>
</reference>